<evidence type="ECO:0000313" key="1">
    <source>
        <dbReference type="EMBL" id="ADO59406.1"/>
    </source>
</evidence>
<name>E3EJN5_PAEPS</name>
<protein>
    <submittedName>
        <fullName evidence="1">Uncharacterized protein</fullName>
    </submittedName>
</protein>
<gene>
    <name evidence="1" type="ORF">PPSC2_28025</name>
</gene>
<dbReference type="KEGG" id="ppm:PPSC2_28025"/>
<proteinExistence type="predicted"/>
<organism evidence="1 2">
    <name type="scientific">Paenibacillus polymyxa (strain SC2)</name>
    <name type="common">Bacillus polymyxa</name>
    <dbReference type="NCBI Taxonomy" id="886882"/>
    <lineage>
        <taxon>Bacteria</taxon>
        <taxon>Bacillati</taxon>
        <taxon>Bacillota</taxon>
        <taxon>Bacilli</taxon>
        <taxon>Bacillales</taxon>
        <taxon>Paenibacillaceae</taxon>
        <taxon>Paenibacillus</taxon>
    </lineage>
</organism>
<dbReference type="HOGENOM" id="CLU_2260992_0_0_9"/>
<keyword evidence="1" id="KW-0614">Plasmid</keyword>
<dbReference type="AlphaFoldDB" id="E3EJN5"/>
<reference evidence="1 2" key="1">
    <citation type="journal article" date="2011" name="J. Bacteriol.">
        <title>Complete genome sequence of Paenibacillus polymyxa SC2, a strain of plant growth-promoting Rhizobacterium with broad-spectrum antimicrobial activity.</title>
        <authorList>
            <person name="Ma M."/>
            <person name="Wang C."/>
            <person name="Ding Y."/>
            <person name="Li L."/>
            <person name="Shen D."/>
            <person name="Jiang X."/>
            <person name="Guan D."/>
            <person name="Cao F."/>
            <person name="Chen H."/>
            <person name="Feng R."/>
            <person name="Wang X."/>
            <person name="Ge Y."/>
            <person name="Yao L."/>
            <person name="Bing X."/>
            <person name="Yang X."/>
            <person name="Li J."/>
            <person name="Du B."/>
        </authorList>
    </citation>
    <scope>NUCLEOTIDE SEQUENCE [LARGE SCALE GENOMIC DNA]</scope>
    <source>
        <strain evidence="1 2">SC2</strain>
        <plasmid evidence="2">pSC2</plasmid>
    </source>
</reference>
<evidence type="ECO:0000313" key="2">
    <source>
        <dbReference type="Proteomes" id="UP000006868"/>
    </source>
</evidence>
<dbReference type="EMBL" id="CP002214">
    <property type="protein sequence ID" value="ADO59406.1"/>
    <property type="molecule type" value="Genomic_DNA"/>
</dbReference>
<geneLocation type="plasmid" evidence="1 2">
    <name>pSC2</name>
</geneLocation>
<accession>E3EJN5</accession>
<sequence length="103" mass="12193">MFILSEKEHQLYQTMVFHGWAMLGRTQMPALQVHEADTKVLEGLYLKLDEFIRTSFESVNVDQKTSMRSMVIIDEFHMVELCRIHSIIKNEVETRKQNSNYNN</sequence>
<dbReference type="PATRIC" id="fig|886882.15.peg.5940"/>
<dbReference type="Proteomes" id="UP000006868">
    <property type="component" value="Plasmid pSC2"/>
</dbReference>